<protein>
    <submittedName>
        <fullName evidence="2">Phytanoyl-CoA dioxygenase family protein</fullName>
    </submittedName>
</protein>
<comment type="caution">
    <text evidence="2">The sequence shown here is derived from an EMBL/GenBank/DDBJ whole genome shotgun (WGS) entry which is preliminary data.</text>
</comment>
<keyword evidence="2" id="KW-0223">Dioxygenase</keyword>
<name>A0ABS0EDC2_9GAMM</name>
<gene>
    <name evidence="2" type="ORF">IV433_18015</name>
</gene>
<dbReference type="Proteomes" id="UP000636811">
    <property type="component" value="Unassembled WGS sequence"/>
</dbReference>
<evidence type="ECO:0000313" key="3">
    <source>
        <dbReference type="Proteomes" id="UP000636811"/>
    </source>
</evidence>
<dbReference type="RefSeq" id="WP_195815301.1">
    <property type="nucleotide sequence ID" value="NZ_JADOBI010000008.1"/>
</dbReference>
<proteinExistence type="predicted"/>
<keyword evidence="3" id="KW-1185">Reference proteome</keyword>
<dbReference type="GO" id="GO:0051213">
    <property type="term" value="F:dioxygenase activity"/>
    <property type="evidence" value="ECO:0007669"/>
    <property type="project" value="UniProtKB-KW"/>
</dbReference>
<sequence length="260" mass="29363">MINSSEQYLDEQYLDALGATQSLTAEQAAELETRGYVIIHNVIDKDWLEEMRVTFDALVEKEGDNLAVEHHQEATATRIANMINKGTVWEKVWSHPLILSVCRHIFRGAFKVSSLNGREALHRGGHQPLHADWKKPRPDFPKVHLVNSIWAIDDLSAANGAPRIIPGTHHRPELPEDVLADVGLPHPDEVVFEAPAGSVMIYDAHAWHGGTNNTVGTRRRVLHSLYIDREDAQQQDQRKWLKPETASRLTPAQKWLLDVV</sequence>
<dbReference type="PANTHER" id="PTHR20883:SF48">
    <property type="entry name" value="ECTOINE DIOXYGENASE"/>
    <property type="match status" value="1"/>
</dbReference>
<comment type="cofactor">
    <cofactor evidence="1">
        <name>Fe(2+)</name>
        <dbReference type="ChEBI" id="CHEBI:29033"/>
    </cofactor>
</comment>
<dbReference type="Pfam" id="PF05721">
    <property type="entry name" value="PhyH"/>
    <property type="match status" value="1"/>
</dbReference>
<dbReference type="InterPro" id="IPR008775">
    <property type="entry name" value="Phytyl_CoA_dOase-like"/>
</dbReference>
<evidence type="ECO:0000256" key="1">
    <source>
        <dbReference type="ARBA" id="ARBA00001954"/>
    </source>
</evidence>
<keyword evidence="2" id="KW-0560">Oxidoreductase</keyword>
<reference evidence="2 3" key="1">
    <citation type="submission" date="2020-11" db="EMBL/GenBank/DDBJ databases">
        <title>Taxonomic investigation of Rahnella strains.</title>
        <authorList>
            <person name="Lee S.D."/>
        </authorList>
    </citation>
    <scope>NUCLEOTIDE SEQUENCE [LARGE SCALE GENOMIC DNA]</scope>
    <source>
        <strain evidence="2 3">SAP-17</strain>
    </source>
</reference>
<dbReference type="SUPFAM" id="SSF51197">
    <property type="entry name" value="Clavaminate synthase-like"/>
    <property type="match status" value="1"/>
</dbReference>
<accession>A0ABS0EDC2</accession>
<dbReference type="Gene3D" id="2.60.120.620">
    <property type="entry name" value="q2cbj1_9rhob like domain"/>
    <property type="match status" value="1"/>
</dbReference>
<dbReference type="EMBL" id="JADOBI010000008">
    <property type="protein sequence ID" value="MBF7981314.1"/>
    <property type="molecule type" value="Genomic_DNA"/>
</dbReference>
<dbReference type="PANTHER" id="PTHR20883">
    <property type="entry name" value="PHYTANOYL-COA DIOXYGENASE DOMAIN CONTAINING 1"/>
    <property type="match status" value="1"/>
</dbReference>
<evidence type="ECO:0000313" key="2">
    <source>
        <dbReference type="EMBL" id="MBF7981314.1"/>
    </source>
</evidence>
<organism evidence="2 3">
    <name type="scientific">Rahnella laticis</name>
    <dbReference type="NCBI Taxonomy" id="2787622"/>
    <lineage>
        <taxon>Bacteria</taxon>
        <taxon>Pseudomonadati</taxon>
        <taxon>Pseudomonadota</taxon>
        <taxon>Gammaproteobacteria</taxon>
        <taxon>Enterobacterales</taxon>
        <taxon>Yersiniaceae</taxon>
        <taxon>Rahnella</taxon>
    </lineage>
</organism>